<dbReference type="STRING" id="1227454.C446_00265"/>
<evidence type="ECO:0000313" key="3">
    <source>
        <dbReference type="Proteomes" id="UP000011607"/>
    </source>
</evidence>
<dbReference type="AlphaFoldDB" id="M0MN42"/>
<evidence type="ECO:0008006" key="4">
    <source>
        <dbReference type="Google" id="ProtNLM"/>
    </source>
</evidence>
<gene>
    <name evidence="2" type="ORF">C446_00265</name>
</gene>
<dbReference type="eggNOG" id="arCOG03116">
    <property type="taxonomic scope" value="Archaea"/>
</dbReference>
<keyword evidence="3" id="KW-1185">Reference proteome</keyword>
<organism evidence="2 3">
    <name type="scientific">Halobiforma nitratireducens JCM 10879</name>
    <dbReference type="NCBI Taxonomy" id="1227454"/>
    <lineage>
        <taxon>Archaea</taxon>
        <taxon>Methanobacteriati</taxon>
        <taxon>Methanobacteriota</taxon>
        <taxon>Stenosarchaea group</taxon>
        <taxon>Halobacteria</taxon>
        <taxon>Halobacteriales</taxon>
        <taxon>Natrialbaceae</taxon>
        <taxon>Halobiforma</taxon>
    </lineage>
</organism>
<dbReference type="PANTHER" id="PTHR37953">
    <property type="entry name" value="UPF0127 PROTEIN MJ1496"/>
    <property type="match status" value="1"/>
</dbReference>
<dbReference type="RefSeq" id="WP_006671029.1">
    <property type="nucleotide sequence ID" value="NZ_AOMA01000003.1"/>
</dbReference>
<accession>M0MN42</accession>
<evidence type="ECO:0000256" key="1">
    <source>
        <dbReference type="SAM" id="MobiDB-lite"/>
    </source>
</evidence>
<comment type="caution">
    <text evidence="2">The sequence shown here is derived from an EMBL/GenBank/DDBJ whole genome shotgun (WGS) entry which is preliminary data.</text>
</comment>
<feature type="compositionally biased region" description="Basic and acidic residues" evidence="1">
    <location>
        <begin position="46"/>
        <end position="55"/>
    </location>
</feature>
<reference evidence="2 3" key="1">
    <citation type="journal article" date="2014" name="PLoS Genet.">
        <title>Phylogenetically driven sequencing of extremely halophilic archaea reveals strategies for static and dynamic osmo-response.</title>
        <authorList>
            <person name="Becker E.A."/>
            <person name="Seitzer P.M."/>
            <person name="Tritt A."/>
            <person name="Larsen D."/>
            <person name="Krusor M."/>
            <person name="Yao A.I."/>
            <person name="Wu D."/>
            <person name="Madern D."/>
            <person name="Eisen J.A."/>
            <person name="Darling A.E."/>
            <person name="Facciotti M.T."/>
        </authorList>
    </citation>
    <scope>NUCLEOTIDE SEQUENCE [LARGE SCALE GENOMIC DNA]</scope>
    <source>
        <strain evidence="2 3">JCM 10879</strain>
    </source>
</reference>
<dbReference type="OrthoDB" id="6763at2157"/>
<evidence type="ECO:0000313" key="2">
    <source>
        <dbReference type="EMBL" id="EMA47102.1"/>
    </source>
</evidence>
<dbReference type="Proteomes" id="UP000011607">
    <property type="component" value="Unassembled WGS sequence"/>
</dbReference>
<dbReference type="PANTHER" id="PTHR37953:SF1">
    <property type="entry name" value="UPF0127 PROTEIN MJ1496"/>
    <property type="match status" value="1"/>
</dbReference>
<dbReference type="Pfam" id="PF02643">
    <property type="entry name" value="DUF192"/>
    <property type="match status" value="1"/>
</dbReference>
<sequence length="179" mass="19406">MDASGSLRSDRRTVLTGIATSLGIATLGGCTGTFAGDGETADDTSQEVHPEHETTDVQVTDSEGDVSGEVMAAIADTSDLQRTGLSETDELPPDRGMLFVYDEMQELTFTMPDMDFAIDIIFADADRTITSIYRARAPGPDEDGSEQVYFDTGQYVLEVVYEWTAEHGVQTGDVLEFEL</sequence>
<dbReference type="InterPro" id="IPR003795">
    <property type="entry name" value="DUF192"/>
</dbReference>
<dbReference type="InterPro" id="IPR038695">
    <property type="entry name" value="Saro_0823-like_sf"/>
</dbReference>
<proteinExistence type="predicted"/>
<name>M0MN42_9EURY</name>
<feature type="region of interest" description="Disordered" evidence="1">
    <location>
        <begin position="35"/>
        <end position="63"/>
    </location>
</feature>
<dbReference type="EMBL" id="AOMA01000003">
    <property type="protein sequence ID" value="EMA47102.1"/>
    <property type="molecule type" value="Genomic_DNA"/>
</dbReference>
<protein>
    <recommendedName>
        <fullName evidence="4">DUF192 domain-containing protein</fullName>
    </recommendedName>
</protein>
<dbReference type="Gene3D" id="2.60.120.1140">
    <property type="entry name" value="Protein of unknown function DUF192"/>
    <property type="match status" value="1"/>
</dbReference>